<evidence type="ECO:0000256" key="5">
    <source>
        <dbReference type="HAMAP-Rule" id="MF_00299"/>
    </source>
</evidence>
<dbReference type="InterPro" id="IPR002745">
    <property type="entry name" value="Ptrans_KptA/Tpt1"/>
</dbReference>
<comment type="function">
    <text evidence="4 5">Removes the 2'-phosphate from RNA via an intermediate in which the phosphate is ADP-ribosylated by NAD followed by a presumed transesterification to release the RNA and generate ADP-ribose 1''-2''-cyclic phosphate (APPR&gt;P). May function as an ADP-ribosylase.</text>
</comment>
<dbReference type="InterPro" id="IPR022928">
    <property type="entry name" value="RNA_2'-PTrans_KptA"/>
</dbReference>
<dbReference type="SUPFAM" id="SSF56399">
    <property type="entry name" value="ADP-ribosylation"/>
    <property type="match status" value="1"/>
</dbReference>
<dbReference type="NCBIfam" id="NF002014">
    <property type="entry name" value="PRK00819.1-4"/>
    <property type="match status" value="1"/>
</dbReference>
<gene>
    <name evidence="5" type="primary">kptA</name>
    <name evidence="6" type="ORF">XpiCFBP4643_19370</name>
</gene>
<dbReference type="GO" id="GO:0006388">
    <property type="term" value="P:tRNA splicing, via endonucleolytic cleavage and ligation"/>
    <property type="evidence" value="ECO:0007669"/>
    <property type="project" value="UniProtKB-UniRule"/>
</dbReference>
<keyword evidence="2 5" id="KW-0808">Transferase</keyword>
<evidence type="ECO:0000313" key="6">
    <source>
        <dbReference type="EMBL" id="PPU66176.1"/>
    </source>
</evidence>
<sequence length="182" mass="19443">MSQHHTETSKFLSYVLRHAPESIGLVLDRDGWVDIDALVAAANADGKALDAALIRAVISSSDKQRFALSADGLRMRAVQGHSTASVALAHVAKAPPTLLYHGTATRFLDAILREGLRPGQRHHVHLSADAQTAMDVGARYGTPVLLIVQAGQMHDQGLPLFQADNGVWLTDAVPVAFLTRAG</sequence>
<dbReference type="Gene3D" id="1.10.10.970">
    <property type="entry name" value="RNA 2'-phosphotransferase, Tpt1/KptA family, N-terminal domain"/>
    <property type="match status" value="1"/>
</dbReference>
<dbReference type="PANTHER" id="PTHR12684:SF2">
    <property type="entry name" value="TRNA 2'-PHOSPHOTRANSFERASE 1"/>
    <property type="match status" value="1"/>
</dbReference>
<dbReference type="EC" id="2.7.1.-" evidence="5"/>
<dbReference type="GO" id="GO:0000215">
    <property type="term" value="F:tRNA 2'-phosphotransferase activity"/>
    <property type="evidence" value="ECO:0007669"/>
    <property type="project" value="TreeGrafter"/>
</dbReference>
<dbReference type="AlphaFoldDB" id="A0A2S7CX80"/>
<dbReference type="RefSeq" id="WP_046965132.1">
    <property type="nucleotide sequence ID" value="NZ_MDEI01000022.1"/>
</dbReference>
<dbReference type="OrthoDB" id="4537997at2"/>
<keyword evidence="7" id="KW-1185">Reference proteome</keyword>
<proteinExistence type="inferred from homology"/>
<comment type="caution">
    <text evidence="6">The sequence shown here is derived from an EMBL/GenBank/DDBJ whole genome shotgun (WGS) entry which is preliminary data.</text>
</comment>
<evidence type="ECO:0000256" key="4">
    <source>
        <dbReference type="ARBA" id="ARBA00025212"/>
    </source>
</evidence>
<dbReference type="Gene3D" id="3.20.170.30">
    <property type="match status" value="1"/>
</dbReference>
<dbReference type="EMBL" id="MDEI01000022">
    <property type="protein sequence ID" value="PPU66176.1"/>
    <property type="molecule type" value="Genomic_DNA"/>
</dbReference>
<comment type="similarity">
    <text evidence="1 5">Belongs to the KptA/TPT1 family.</text>
</comment>
<evidence type="ECO:0000256" key="3">
    <source>
        <dbReference type="ARBA" id="ARBA00023027"/>
    </source>
</evidence>
<organism evidence="6 7">
    <name type="scientific">Xanthomonas pisi</name>
    <dbReference type="NCBI Taxonomy" id="56457"/>
    <lineage>
        <taxon>Bacteria</taxon>
        <taxon>Pseudomonadati</taxon>
        <taxon>Pseudomonadota</taxon>
        <taxon>Gammaproteobacteria</taxon>
        <taxon>Lysobacterales</taxon>
        <taxon>Lysobacteraceae</taxon>
        <taxon>Xanthomonas</taxon>
    </lineage>
</organism>
<dbReference type="HAMAP" id="MF_00299">
    <property type="entry name" value="KptA"/>
    <property type="match status" value="1"/>
</dbReference>
<protein>
    <recommendedName>
        <fullName evidence="5">Probable RNA 2'-phosphotransferase</fullName>
        <ecNumber evidence="5">2.7.1.-</ecNumber>
    </recommendedName>
</protein>
<dbReference type="Pfam" id="PF01885">
    <property type="entry name" value="PTS_2-RNA"/>
    <property type="match status" value="1"/>
</dbReference>
<keyword evidence="3 5" id="KW-0520">NAD</keyword>
<dbReference type="InterPro" id="IPR042081">
    <property type="entry name" value="RNA_2'-PTrans_C"/>
</dbReference>
<evidence type="ECO:0000256" key="1">
    <source>
        <dbReference type="ARBA" id="ARBA00009836"/>
    </source>
</evidence>
<evidence type="ECO:0000256" key="2">
    <source>
        <dbReference type="ARBA" id="ARBA00022679"/>
    </source>
</evidence>
<evidence type="ECO:0000313" key="7">
    <source>
        <dbReference type="Proteomes" id="UP000238191"/>
    </source>
</evidence>
<dbReference type="InterPro" id="IPR042080">
    <property type="entry name" value="RNA_2'-PTrans_N"/>
</dbReference>
<dbReference type="GO" id="GO:0003950">
    <property type="term" value="F:NAD+ poly-ADP-ribosyltransferase activity"/>
    <property type="evidence" value="ECO:0007669"/>
    <property type="project" value="InterPro"/>
</dbReference>
<reference evidence="7" key="1">
    <citation type="submission" date="2016-08" db="EMBL/GenBank/DDBJ databases">
        <authorList>
            <person name="Merda D."/>
            <person name="Briand M."/>
            <person name="Taghouti G."/>
            <person name="Carrere S."/>
            <person name="Gouzy J."/>
            <person name="Portier P."/>
            <person name="Jacques M.-A."/>
            <person name="Fischer-Le Saux M."/>
        </authorList>
    </citation>
    <scope>NUCLEOTIDE SEQUENCE [LARGE SCALE GENOMIC DNA]</scope>
    <source>
        <strain evidence="7">CFBP4643</strain>
    </source>
</reference>
<accession>A0A2S7CX80</accession>
<dbReference type="Proteomes" id="UP000238191">
    <property type="component" value="Unassembled WGS sequence"/>
</dbReference>
<dbReference type="PANTHER" id="PTHR12684">
    <property type="entry name" value="PUTATIVE PHOSPHOTRANSFERASE"/>
    <property type="match status" value="1"/>
</dbReference>
<name>A0A2S7CX80_9XANT</name>